<comment type="caution">
    <text evidence="1">The sequence shown here is derived from an EMBL/GenBank/DDBJ whole genome shotgun (WGS) entry which is preliminary data.</text>
</comment>
<reference evidence="1 2" key="1">
    <citation type="submission" date="2024-01" db="EMBL/GenBank/DDBJ databases">
        <title>Horizontal gene transfer in Aeromonas trota.</title>
        <authorList>
            <person name="Otero Olarra J.E."/>
            <person name="Perez Valdespino A."/>
        </authorList>
    </citation>
    <scope>NUCLEOTIDE SEQUENCE [LARGE SCALE GENOMIC DNA]</scope>
    <source>
        <strain evidence="1 2">9.1</strain>
    </source>
</reference>
<proteinExistence type="predicted"/>
<dbReference type="EMBL" id="JAZDDP010000001">
    <property type="protein sequence ID" value="MEL3918163.1"/>
    <property type="molecule type" value="Genomic_DNA"/>
</dbReference>
<dbReference type="Proteomes" id="UP001491613">
    <property type="component" value="Unassembled WGS sequence"/>
</dbReference>
<dbReference type="RefSeq" id="WP_342016568.1">
    <property type="nucleotide sequence ID" value="NZ_JAVTII010000001.1"/>
</dbReference>
<organism evidence="1 2">
    <name type="scientific">Aeromonas enteropelogenes</name>
    <name type="common">Aeromonas trota</name>
    <dbReference type="NCBI Taxonomy" id="29489"/>
    <lineage>
        <taxon>Bacteria</taxon>
        <taxon>Pseudomonadati</taxon>
        <taxon>Pseudomonadota</taxon>
        <taxon>Gammaproteobacteria</taxon>
        <taxon>Aeromonadales</taxon>
        <taxon>Aeromonadaceae</taxon>
        <taxon>Aeromonas</taxon>
    </lineage>
</organism>
<evidence type="ECO:0000313" key="2">
    <source>
        <dbReference type="Proteomes" id="UP001491613"/>
    </source>
</evidence>
<gene>
    <name evidence="1" type="ORF">V1482_01905</name>
</gene>
<sequence>MNFAYCLCPSLTNAHSNVDSLDELAMNVISKKASIIIDNYNILMDEYSNQLTIQNIQSFEFFEKLLSRHQDKIIKSDYIPMDVKIDDESLASPKIVFDITAKTKTTRAKYIICQNDALYSDLEEDAFRHRVSVITSNDEICSEFPDYRVHIVSGRLKKQISFSLRTIADRQYFKTASEDECNDQIRDLLTNAGYLIKDQTRRGVSQNGYSPGEIDLLVYCGNEPYAIIEAMILDSVNKSYIHSHIDKALTKYDSHGLKDFYILVYYRGADFNSFAKRYYEHISTLTQLNGNPASPVSLEGYELAEATFNGYREIQCFGERRGYNINCTHMLIDQS</sequence>
<protein>
    <submittedName>
        <fullName evidence="1">Uncharacterized protein</fullName>
    </submittedName>
</protein>
<accession>A0ABU9J765</accession>
<keyword evidence="2" id="KW-1185">Reference proteome</keyword>
<evidence type="ECO:0000313" key="1">
    <source>
        <dbReference type="EMBL" id="MEL3918163.1"/>
    </source>
</evidence>
<name>A0ABU9J765_AEREN</name>